<comment type="subcellular location">
    <subcellularLocation>
        <location evidence="1 5">Cytoplasm</location>
    </subcellularLocation>
</comment>
<name>A0A9D9NI29_9BACT</name>
<dbReference type="GO" id="GO:0005737">
    <property type="term" value="C:cytoplasm"/>
    <property type="evidence" value="ECO:0007669"/>
    <property type="project" value="UniProtKB-SubCell"/>
</dbReference>
<dbReference type="InterPro" id="IPR036388">
    <property type="entry name" value="WH-like_DNA-bd_sf"/>
</dbReference>
<dbReference type="Proteomes" id="UP000823757">
    <property type="component" value="Unassembled WGS sequence"/>
</dbReference>
<evidence type="ECO:0000256" key="1">
    <source>
        <dbReference type="ARBA" id="ARBA00004496"/>
    </source>
</evidence>
<sequence length="195" mass="21315">MDNETGKRVGIADKSGRDKGYELVLDRMRRLCSRREYCASDIRQKVLRLLQSGNVSISAETDADEFAESVISSLVSDSYLSDLRYSIAFARDKSSLSGWGATKIRYALAAKGIDSETISSALAEIDADKASDRLAKLLAVKYKSLISSAGRSSFPALDDASAAYQLRQKLVRFALGRGYSYDDISSAIDALMKGR</sequence>
<comment type="caution">
    <text evidence="8">The sequence shown here is derived from an EMBL/GenBank/DDBJ whole genome shotgun (WGS) entry which is preliminary data.</text>
</comment>
<dbReference type="Gene3D" id="1.10.10.10">
    <property type="entry name" value="Winged helix-like DNA-binding domain superfamily/Winged helix DNA-binding domain"/>
    <property type="match status" value="1"/>
</dbReference>
<evidence type="ECO:0000256" key="3">
    <source>
        <dbReference type="ARBA" id="ARBA00018111"/>
    </source>
</evidence>
<dbReference type="InterPro" id="IPR053925">
    <property type="entry name" value="RecX_HTH_3rd"/>
</dbReference>
<dbReference type="AlphaFoldDB" id="A0A9D9NI29"/>
<organism evidence="8 9">
    <name type="scientific">Candidatus Cryptobacteroides faecigallinarum</name>
    <dbReference type="NCBI Taxonomy" id="2840763"/>
    <lineage>
        <taxon>Bacteria</taxon>
        <taxon>Pseudomonadati</taxon>
        <taxon>Bacteroidota</taxon>
        <taxon>Bacteroidia</taxon>
        <taxon>Bacteroidales</taxon>
        <taxon>Candidatus Cryptobacteroides</taxon>
    </lineage>
</organism>
<dbReference type="InterPro" id="IPR003783">
    <property type="entry name" value="Regulatory_RecX"/>
</dbReference>
<gene>
    <name evidence="5" type="primary">recX</name>
    <name evidence="8" type="ORF">IAB91_02920</name>
</gene>
<feature type="domain" description="RecX second three-helical" evidence="6">
    <location>
        <begin position="81"/>
        <end position="122"/>
    </location>
</feature>
<accession>A0A9D9NI29</accession>
<dbReference type="Pfam" id="PF21981">
    <property type="entry name" value="RecX_HTH3"/>
    <property type="match status" value="1"/>
</dbReference>
<evidence type="ECO:0000256" key="2">
    <source>
        <dbReference type="ARBA" id="ARBA00009695"/>
    </source>
</evidence>
<feature type="domain" description="RecX third three-helical" evidence="7">
    <location>
        <begin position="163"/>
        <end position="188"/>
    </location>
</feature>
<evidence type="ECO:0000313" key="9">
    <source>
        <dbReference type="Proteomes" id="UP000823757"/>
    </source>
</evidence>
<dbReference type="PANTHER" id="PTHR33602">
    <property type="entry name" value="REGULATORY PROTEIN RECX FAMILY PROTEIN"/>
    <property type="match status" value="1"/>
</dbReference>
<evidence type="ECO:0000259" key="7">
    <source>
        <dbReference type="Pfam" id="PF21981"/>
    </source>
</evidence>
<keyword evidence="4 5" id="KW-0963">Cytoplasm</keyword>
<dbReference type="PANTHER" id="PTHR33602:SF1">
    <property type="entry name" value="REGULATORY PROTEIN RECX FAMILY PROTEIN"/>
    <property type="match status" value="1"/>
</dbReference>
<reference evidence="8" key="2">
    <citation type="journal article" date="2021" name="PeerJ">
        <title>Extensive microbial diversity within the chicken gut microbiome revealed by metagenomics and culture.</title>
        <authorList>
            <person name="Gilroy R."/>
            <person name="Ravi A."/>
            <person name="Getino M."/>
            <person name="Pursley I."/>
            <person name="Horton D.L."/>
            <person name="Alikhan N.F."/>
            <person name="Baker D."/>
            <person name="Gharbi K."/>
            <person name="Hall N."/>
            <person name="Watson M."/>
            <person name="Adriaenssens E.M."/>
            <person name="Foster-Nyarko E."/>
            <person name="Jarju S."/>
            <person name="Secka A."/>
            <person name="Antonio M."/>
            <person name="Oren A."/>
            <person name="Chaudhuri R.R."/>
            <person name="La Ragione R."/>
            <person name="Hildebrand F."/>
            <person name="Pallen M.J."/>
        </authorList>
    </citation>
    <scope>NUCLEOTIDE SEQUENCE</scope>
    <source>
        <strain evidence="8">B1-13419</strain>
    </source>
</reference>
<evidence type="ECO:0000256" key="4">
    <source>
        <dbReference type="ARBA" id="ARBA00022490"/>
    </source>
</evidence>
<evidence type="ECO:0000256" key="5">
    <source>
        <dbReference type="HAMAP-Rule" id="MF_01114"/>
    </source>
</evidence>
<dbReference type="HAMAP" id="MF_01114">
    <property type="entry name" value="RecX"/>
    <property type="match status" value="1"/>
</dbReference>
<dbReference type="EMBL" id="JADIMD010000041">
    <property type="protein sequence ID" value="MBO8474227.1"/>
    <property type="molecule type" value="Genomic_DNA"/>
</dbReference>
<comment type="function">
    <text evidence="5">Modulates RecA activity.</text>
</comment>
<reference evidence="8" key="1">
    <citation type="submission" date="2020-10" db="EMBL/GenBank/DDBJ databases">
        <authorList>
            <person name="Gilroy R."/>
        </authorList>
    </citation>
    <scope>NUCLEOTIDE SEQUENCE</scope>
    <source>
        <strain evidence="8">B1-13419</strain>
    </source>
</reference>
<comment type="similarity">
    <text evidence="2 5">Belongs to the RecX family.</text>
</comment>
<proteinExistence type="inferred from homology"/>
<dbReference type="Pfam" id="PF02631">
    <property type="entry name" value="RecX_HTH2"/>
    <property type="match status" value="1"/>
</dbReference>
<dbReference type="InterPro" id="IPR053924">
    <property type="entry name" value="RecX_HTH_2nd"/>
</dbReference>
<evidence type="ECO:0000259" key="6">
    <source>
        <dbReference type="Pfam" id="PF02631"/>
    </source>
</evidence>
<protein>
    <recommendedName>
        <fullName evidence="3 5">Regulatory protein RecX</fullName>
    </recommendedName>
</protein>
<dbReference type="GO" id="GO:0006282">
    <property type="term" value="P:regulation of DNA repair"/>
    <property type="evidence" value="ECO:0007669"/>
    <property type="project" value="UniProtKB-UniRule"/>
</dbReference>
<evidence type="ECO:0000313" key="8">
    <source>
        <dbReference type="EMBL" id="MBO8474227.1"/>
    </source>
</evidence>